<evidence type="ECO:0000313" key="6">
    <source>
        <dbReference type="Proteomes" id="UP000284531"/>
    </source>
</evidence>
<evidence type="ECO:0000259" key="4">
    <source>
        <dbReference type="PROSITE" id="PS01124"/>
    </source>
</evidence>
<dbReference type="SMART" id="SM00342">
    <property type="entry name" value="HTH_ARAC"/>
    <property type="match status" value="1"/>
</dbReference>
<dbReference type="PANTHER" id="PTHR43280">
    <property type="entry name" value="ARAC-FAMILY TRANSCRIPTIONAL REGULATOR"/>
    <property type="match status" value="1"/>
</dbReference>
<evidence type="ECO:0000313" key="5">
    <source>
        <dbReference type="EMBL" id="RKD96812.1"/>
    </source>
</evidence>
<proteinExistence type="predicted"/>
<accession>A0A419WMZ6</accession>
<dbReference type="Pfam" id="PF02311">
    <property type="entry name" value="AraC_binding"/>
    <property type="match status" value="1"/>
</dbReference>
<evidence type="ECO:0000256" key="2">
    <source>
        <dbReference type="ARBA" id="ARBA00023125"/>
    </source>
</evidence>
<dbReference type="SUPFAM" id="SSF46689">
    <property type="entry name" value="Homeodomain-like"/>
    <property type="match status" value="1"/>
</dbReference>
<dbReference type="OrthoDB" id="1096411at2"/>
<dbReference type="AlphaFoldDB" id="A0A419WMZ6"/>
<feature type="domain" description="HTH araC/xylS-type" evidence="4">
    <location>
        <begin position="201"/>
        <end position="299"/>
    </location>
</feature>
<organism evidence="5 6">
    <name type="scientific">Marinifilum flexuosum</name>
    <dbReference type="NCBI Taxonomy" id="1117708"/>
    <lineage>
        <taxon>Bacteria</taxon>
        <taxon>Pseudomonadati</taxon>
        <taxon>Bacteroidota</taxon>
        <taxon>Bacteroidia</taxon>
        <taxon>Marinilabiliales</taxon>
        <taxon>Marinifilaceae</taxon>
    </lineage>
</organism>
<dbReference type="RefSeq" id="WP_120241466.1">
    <property type="nucleotide sequence ID" value="NZ_RAPQ01000012.1"/>
</dbReference>
<dbReference type="Gene3D" id="1.10.10.60">
    <property type="entry name" value="Homeodomain-like"/>
    <property type="match status" value="1"/>
</dbReference>
<dbReference type="InterPro" id="IPR037923">
    <property type="entry name" value="HTH-like"/>
</dbReference>
<dbReference type="InterPro" id="IPR018060">
    <property type="entry name" value="HTH_AraC"/>
</dbReference>
<gene>
    <name evidence="5" type="ORF">BXY64_3759</name>
</gene>
<dbReference type="SUPFAM" id="SSF51215">
    <property type="entry name" value="Regulatory protein AraC"/>
    <property type="match status" value="1"/>
</dbReference>
<protein>
    <submittedName>
        <fullName evidence="5">AraC-like DNA-binding protein</fullName>
    </submittedName>
</protein>
<comment type="caution">
    <text evidence="5">The sequence shown here is derived from an EMBL/GenBank/DDBJ whole genome shotgun (WGS) entry which is preliminary data.</text>
</comment>
<dbReference type="GO" id="GO:0003700">
    <property type="term" value="F:DNA-binding transcription factor activity"/>
    <property type="evidence" value="ECO:0007669"/>
    <property type="project" value="InterPro"/>
</dbReference>
<keyword evidence="3" id="KW-0804">Transcription</keyword>
<name>A0A419WMZ6_9BACT</name>
<dbReference type="InterPro" id="IPR003313">
    <property type="entry name" value="AraC-bd"/>
</dbReference>
<evidence type="ECO:0000256" key="1">
    <source>
        <dbReference type="ARBA" id="ARBA00023015"/>
    </source>
</evidence>
<dbReference type="InterPro" id="IPR009057">
    <property type="entry name" value="Homeodomain-like_sf"/>
</dbReference>
<keyword evidence="1" id="KW-0805">Transcription regulation</keyword>
<dbReference type="GO" id="GO:0043565">
    <property type="term" value="F:sequence-specific DNA binding"/>
    <property type="evidence" value="ECO:0007669"/>
    <property type="project" value="InterPro"/>
</dbReference>
<dbReference type="Proteomes" id="UP000284531">
    <property type="component" value="Unassembled WGS sequence"/>
</dbReference>
<dbReference type="Pfam" id="PF12833">
    <property type="entry name" value="HTH_18"/>
    <property type="match status" value="1"/>
</dbReference>
<sequence length="305" mass="36071">MQKVQYGFFNKNQLDCISFPNTKELMKIQELQNANHDHLSFQMIEIEHKPVYDFTSIHRHDYFEIILFEKGGTGSQLIDFQEYPISEKSLYVVMPNQVHLMKRKREENGIIIQFTKEFLQASLLPVQNDFMKMLRKNPYTQLNLEHFDLLYNGFTQLKELYFSGGEYKMHQIRHLFAYVFFQILDILPQKAESSKHDALIDRFIDMAESNFKQMRLVAEYAKMLNVSLSKLNSELKEKMGKTPLQIIHELLALEIKSMLLVEDLTHKEISYQLNFDSQSSYSRFVQKHLGCKPSELKEQLLNIHS</sequence>
<evidence type="ECO:0000256" key="3">
    <source>
        <dbReference type="ARBA" id="ARBA00023163"/>
    </source>
</evidence>
<dbReference type="PROSITE" id="PS01124">
    <property type="entry name" value="HTH_ARAC_FAMILY_2"/>
    <property type="match status" value="1"/>
</dbReference>
<keyword evidence="6" id="KW-1185">Reference proteome</keyword>
<dbReference type="PANTHER" id="PTHR43280:SF32">
    <property type="entry name" value="TRANSCRIPTIONAL REGULATORY PROTEIN"/>
    <property type="match status" value="1"/>
</dbReference>
<reference evidence="5 6" key="1">
    <citation type="submission" date="2018-09" db="EMBL/GenBank/DDBJ databases">
        <title>Genomic Encyclopedia of Archaeal and Bacterial Type Strains, Phase II (KMG-II): from individual species to whole genera.</title>
        <authorList>
            <person name="Goeker M."/>
        </authorList>
    </citation>
    <scope>NUCLEOTIDE SEQUENCE [LARGE SCALE GENOMIC DNA]</scope>
    <source>
        <strain evidence="5 6">DSM 21950</strain>
    </source>
</reference>
<keyword evidence="2 5" id="KW-0238">DNA-binding</keyword>
<dbReference type="EMBL" id="RAPQ01000012">
    <property type="protein sequence ID" value="RKD96812.1"/>
    <property type="molecule type" value="Genomic_DNA"/>
</dbReference>